<dbReference type="AlphaFoldDB" id="A0A6I4HVL5"/>
<dbReference type="KEGG" id="mgik:GO620_005855"/>
<proteinExistence type="predicted"/>
<name>A0A6I4HVL5_9SPHI</name>
<evidence type="ECO:0000313" key="1">
    <source>
        <dbReference type="EMBL" id="QQL50975.1"/>
    </source>
</evidence>
<protein>
    <submittedName>
        <fullName evidence="1">Uncharacterized protein</fullName>
    </submittedName>
</protein>
<reference evidence="1 2" key="1">
    <citation type="submission" date="2020-12" db="EMBL/GenBank/DDBJ databases">
        <title>HMF7856_wgs.fasta genome submission.</title>
        <authorList>
            <person name="Kang H."/>
            <person name="Kim H."/>
            <person name="Joh K."/>
        </authorList>
    </citation>
    <scope>NUCLEOTIDE SEQUENCE [LARGE SCALE GENOMIC DNA]</scope>
    <source>
        <strain evidence="1 2">HMF7856</strain>
    </source>
</reference>
<organism evidence="1 2">
    <name type="scientific">Mucilaginibacter ginkgonis</name>
    <dbReference type="NCBI Taxonomy" id="2682091"/>
    <lineage>
        <taxon>Bacteria</taxon>
        <taxon>Pseudomonadati</taxon>
        <taxon>Bacteroidota</taxon>
        <taxon>Sphingobacteriia</taxon>
        <taxon>Sphingobacteriales</taxon>
        <taxon>Sphingobacteriaceae</taxon>
        <taxon>Mucilaginibacter</taxon>
    </lineage>
</organism>
<dbReference type="EMBL" id="CP066775">
    <property type="protein sequence ID" value="QQL50975.1"/>
    <property type="molecule type" value="Genomic_DNA"/>
</dbReference>
<evidence type="ECO:0000313" key="2">
    <source>
        <dbReference type="Proteomes" id="UP000429232"/>
    </source>
</evidence>
<accession>A0A6I4HVL5</accession>
<keyword evidence="2" id="KW-1185">Reference proteome</keyword>
<dbReference type="Proteomes" id="UP000429232">
    <property type="component" value="Chromosome"/>
</dbReference>
<dbReference type="RefSeq" id="WP_157523552.1">
    <property type="nucleotide sequence ID" value="NZ_CP066775.1"/>
</dbReference>
<gene>
    <name evidence="1" type="ORF">GO620_005855</name>
</gene>
<sequence>MATQKQFEDAEINLLKEALKRTYTERFLFATKLYKIQKTMEKAIITHKPFIAK</sequence>